<dbReference type="EMBL" id="BARU01028081">
    <property type="protein sequence ID" value="GAH66488.1"/>
    <property type="molecule type" value="Genomic_DNA"/>
</dbReference>
<accession>X1J9S1</accession>
<protein>
    <submittedName>
        <fullName evidence="1">Uncharacterized protein</fullName>
    </submittedName>
</protein>
<sequence>ANTFAKKYNDLQSKYMDLLFFNDLSEVAGEDHADLFRKFKMSRNPENN</sequence>
<evidence type="ECO:0000313" key="1">
    <source>
        <dbReference type="EMBL" id="GAH66488.1"/>
    </source>
</evidence>
<proteinExistence type="predicted"/>
<dbReference type="AlphaFoldDB" id="X1J9S1"/>
<name>X1J9S1_9ZZZZ</name>
<comment type="caution">
    <text evidence="1">The sequence shown here is derived from an EMBL/GenBank/DDBJ whole genome shotgun (WGS) entry which is preliminary data.</text>
</comment>
<feature type="non-terminal residue" evidence="1">
    <location>
        <position position="1"/>
    </location>
</feature>
<reference evidence="1" key="1">
    <citation type="journal article" date="2014" name="Front. Microbiol.">
        <title>High frequency of phylogenetically diverse reductive dehalogenase-homologous genes in deep subseafloor sedimentary metagenomes.</title>
        <authorList>
            <person name="Kawai M."/>
            <person name="Futagami T."/>
            <person name="Toyoda A."/>
            <person name="Takaki Y."/>
            <person name="Nishi S."/>
            <person name="Hori S."/>
            <person name="Arai W."/>
            <person name="Tsubouchi T."/>
            <person name="Morono Y."/>
            <person name="Uchiyama I."/>
            <person name="Ito T."/>
            <person name="Fujiyama A."/>
            <person name="Inagaki F."/>
            <person name="Takami H."/>
        </authorList>
    </citation>
    <scope>NUCLEOTIDE SEQUENCE</scope>
    <source>
        <strain evidence="1">Expedition CK06-06</strain>
    </source>
</reference>
<gene>
    <name evidence="1" type="ORF">S03H2_44869</name>
</gene>
<organism evidence="1">
    <name type="scientific">marine sediment metagenome</name>
    <dbReference type="NCBI Taxonomy" id="412755"/>
    <lineage>
        <taxon>unclassified sequences</taxon>
        <taxon>metagenomes</taxon>
        <taxon>ecological metagenomes</taxon>
    </lineage>
</organism>